<comment type="caution">
    <text evidence="1">The sequence shown here is derived from an EMBL/GenBank/DDBJ whole genome shotgun (WGS) entry which is preliminary data.</text>
</comment>
<dbReference type="EMBL" id="BDIP01004875">
    <property type="protein sequence ID" value="GIQ89276.1"/>
    <property type="molecule type" value="Genomic_DNA"/>
</dbReference>
<feature type="non-terminal residue" evidence="1">
    <location>
        <position position="1"/>
    </location>
</feature>
<name>A0A9K3GP06_9EUKA</name>
<sequence>TLAEVGKVFLAITPQSSIMNPKTLTEVFKVARYELSQGVSNIDIIPIASGVEEMNMLETLRNNAGTEATIHSIMQDVVIEGIHMCFSGSLTQDIDSRVESIVAQSERSQMRQLVAGNKRPGTIQALKIDRASVRAKVMSDVKARARRLLRMLDVMVAAWLATTGALFGKPWAEMNQALLASNFVTPCTLNIDDVAPPVTENDVCIQLLSPKGRARTHALIQTWSQSVWPYLQGNNATKVVTAATVETPRVVSVGPYPKYPVYELPMSASTLQGPEGETWKVEGKFTPENVQMMKKHGMRAIVKYFSEWETTHHPIIHATTETRIKTVCIPDYIALLGSAGPMIAHMFRVHSSLVDIIETRLNQCVSLSADAIQAITGLDSYSAVMDSLQADPQSPVYLPPPAVETCLDPSLFTSEQQVLEEYQGFIFSLPETAYYGGGVTHLSEIKACLQSVYEAALTTSKDVHVQILTAAAKCALSRVHELQKVMFAGIYSPKQDVALQ</sequence>
<proteinExistence type="predicted"/>
<dbReference type="AlphaFoldDB" id="A0A9K3GP06"/>
<dbReference type="Proteomes" id="UP000265618">
    <property type="component" value="Unassembled WGS sequence"/>
</dbReference>
<accession>A0A9K3GP06</accession>
<keyword evidence="2" id="KW-1185">Reference proteome</keyword>
<feature type="non-terminal residue" evidence="1">
    <location>
        <position position="500"/>
    </location>
</feature>
<evidence type="ECO:0000313" key="2">
    <source>
        <dbReference type="Proteomes" id="UP000265618"/>
    </source>
</evidence>
<organism evidence="1 2">
    <name type="scientific">Kipferlia bialata</name>
    <dbReference type="NCBI Taxonomy" id="797122"/>
    <lineage>
        <taxon>Eukaryota</taxon>
        <taxon>Metamonada</taxon>
        <taxon>Carpediemonas-like organisms</taxon>
        <taxon>Kipferlia</taxon>
    </lineage>
</organism>
<protein>
    <submittedName>
        <fullName evidence="1">Uncharacterized protein</fullName>
    </submittedName>
</protein>
<evidence type="ECO:0000313" key="1">
    <source>
        <dbReference type="EMBL" id="GIQ89276.1"/>
    </source>
</evidence>
<gene>
    <name evidence="1" type="ORF">KIPB_011706</name>
</gene>
<reference evidence="1 2" key="1">
    <citation type="journal article" date="2018" name="PLoS ONE">
        <title>The draft genome of Kipferlia bialata reveals reductive genome evolution in fornicate parasites.</title>
        <authorList>
            <person name="Tanifuji G."/>
            <person name="Takabayashi S."/>
            <person name="Kume K."/>
            <person name="Takagi M."/>
            <person name="Nakayama T."/>
            <person name="Kamikawa R."/>
            <person name="Inagaki Y."/>
            <person name="Hashimoto T."/>
        </authorList>
    </citation>
    <scope>NUCLEOTIDE SEQUENCE [LARGE SCALE GENOMIC DNA]</scope>
    <source>
        <strain evidence="1">NY0173</strain>
    </source>
</reference>